<keyword evidence="4" id="KW-1185">Reference proteome</keyword>
<gene>
    <name evidence="3" type="ORF">ACJMK2_022776</name>
</gene>
<comment type="caution">
    <text evidence="3">The sequence shown here is derived from an EMBL/GenBank/DDBJ whole genome shotgun (WGS) entry which is preliminary data.</text>
</comment>
<dbReference type="EMBL" id="JBJQND010000018">
    <property type="protein sequence ID" value="KAL3837417.1"/>
    <property type="molecule type" value="Genomic_DNA"/>
</dbReference>
<organism evidence="3 4">
    <name type="scientific">Sinanodonta woodiana</name>
    <name type="common">Chinese pond mussel</name>
    <name type="synonym">Anodonta woodiana</name>
    <dbReference type="NCBI Taxonomy" id="1069815"/>
    <lineage>
        <taxon>Eukaryota</taxon>
        <taxon>Metazoa</taxon>
        <taxon>Spiralia</taxon>
        <taxon>Lophotrochozoa</taxon>
        <taxon>Mollusca</taxon>
        <taxon>Bivalvia</taxon>
        <taxon>Autobranchia</taxon>
        <taxon>Heteroconchia</taxon>
        <taxon>Palaeoheterodonta</taxon>
        <taxon>Unionida</taxon>
        <taxon>Unionoidea</taxon>
        <taxon>Unionidae</taxon>
        <taxon>Unioninae</taxon>
        <taxon>Sinanodonta</taxon>
    </lineage>
</organism>
<sequence length="484" mass="54460">MTCAVPVVDLTSMTILDKMYLQGEAWIGYFQTYEHFLFIVCVPLSEIKSSISATYNIGRPENRPGICYSLCGLQGYIGLQAGVCYCIAERTFSTPGMHSVNNSCENPYHCETSMLCGNQGHIKISVYKKVFMSSSISGNGSGCLMVSNRSEYQMSVASCKGNFRHLCESNTGQFLHLEESPVKEHWVYSILQCAKTGKKPTTFIGNGTNFIFPNSSGPWWTSVVRDLITRNCSESMTIQEKPSYEGFVKNSNDVIKLEFVHAEEYSRKTFVACMSEQPINEEDNRTEKPAEPTITSAQISVLTVILPIGLAALVLIAVVALSIVCCRRRKEKDTNNEGASKLKSTETSVPRNSEIQQTYDEHERERINRLEESDQGHVSSVYDSLNEYDVRLTVPTVNLYDTSNINNNDGTYAVTFSASTLRQEVHANYYDHVRMNKTNDGNYDHVELQDQKNSVNDIDTYDHGKDLALDNTYYDMLHKNVKLQ</sequence>
<proteinExistence type="predicted"/>
<evidence type="ECO:0000256" key="2">
    <source>
        <dbReference type="SAM" id="Phobius"/>
    </source>
</evidence>
<evidence type="ECO:0000313" key="3">
    <source>
        <dbReference type="EMBL" id="KAL3837417.1"/>
    </source>
</evidence>
<accession>A0ABD3TKW8</accession>
<name>A0ABD3TKW8_SINWO</name>
<protein>
    <recommendedName>
        <fullName evidence="5">WSC domain-containing protein</fullName>
    </recommendedName>
</protein>
<keyword evidence="2" id="KW-0472">Membrane</keyword>
<evidence type="ECO:0000313" key="4">
    <source>
        <dbReference type="Proteomes" id="UP001634394"/>
    </source>
</evidence>
<feature type="transmembrane region" description="Helical" evidence="2">
    <location>
        <begin position="299"/>
        <end position="324"/>
    </location>
</feature>
<keyword evidence="2" id="KW-1133">Transmembrane helix</keyword>
<feature type="compositionally biased region" description="Polar residues" evidence="1">
    <location>
        <begin position="345"/>
        <end position="358"/>
    </location>
</feature>
<dbReference type="AlphaFoldDB" id="A0ABD3TKW8"/>
<feature type="region of interest" description="Disordered" evidence="1">
    <location>
        <begin position="334"/>
        <end position="363"/>
    </location>
</feature>
<keyword evidence="2" id="KW-0812">Transmembrane</keyword>
<evidence type="ECO:0000256" key="1">
    <source>
        <dbReference type="SAM" id="MobiDB-lite"/>
    </source>
</evidence>
<evidence type="ECO:0008006" key="5">
    <source>
        <dbReference type="Google" id="ProtNLM"/>
    </source>
</evidence>
<reference evidence="3 4" key="1">
    <citation type="submission" date="2024-11" db="EMBL/GenBank/DDBJ databases">
        <title>Chromosome-level genome assembly of the freshwater bivalve Anodonta woodiana.</title>
        <authorList>
            <person name="Chen X."/>
        </authorList>
    </citation>
    <scope>NUCLEOTIDE SEQUENCE [LARGE SCALE GENOMIC DNA]</scope>
    <source>
        <strain evidence="3">MN2024</strain>
        <tissue evidence="3">Gills</tissue>
    </source>
</reference>
<dbReference type="Proteomes" id="UP001634394">
    <property type="component" value="Unassembled WGS sequence"/>
</dbReference>